<dbReference type="SUPFAM" id="SSF46785">
    <property type="entry name" value="Winged helix' DNA-binding domain"/>
    <property type="match status" value="1"/>
</dbReference>
<accession>A0AAW9IAU8</accession>
<dbReference type="RefSeq" id="WP_322387398.1">
    <property type="nucleotide sequence ID" value="NZ_WNUS01000018.1"/>
</dbReference>
<proteinExistence type="predicted"/>
<comment type="caution">
    <text evidence="1">The sequence shown here is derived from an EMBL/GenBank/DDBJ whole genome shotgun (WGS) entry which is preliminary data.</text>
</comment>
<evidence type="ECO:0000313" key="1">
    <source>
        <dbReference type="EMBL" id="MDZ4998840.1"/>
    </source>
</evidence>
<sequence length="250" mass="29248">MNISFLKLDTNLITDTNINANEFRIYTYLLSLYNQEKQCAYPSLETISTKLNISLSTVKRAIKHLAELGYISVEKKKAQIGNHNIYTRLKHLIGAKKTEITDIRTVEDIKEEKMDNHENVRLARKYVDVDKSMAIKEMLTLMSNKNVREGIKNFNNKVAKGVWKKANISNLFREIIQVYYSNGEKMNCRVFNYYKKYFDIYAIQPYKRIDSDGNMPLDGQMNIDNFISNEKTYDNEYINLDSNLEELFGI</sequence>
<dbReference type="InterPro" id="IPR036390">
    <property type="entry name" value="WH_DNA-bd_sf"/>
</dbReference>
<dbReference type="Proteomes" id="UP001291306">
    <property type="component" value="Unassembled WGS sequence"/>
</dbReference>
<dbReference type="Pfam" id="PF13730">
    <property type="entry name" value="HTH_36"/>
    <property type="match status" value="1"/>
</dbReference>
<dbReference type="Gene3D" id="1.10.10.10">
    <property type="entry name" value="Winged helix-like DNA-binding domain superfamily/Winged helix DNA-binding domain"/>
    <property type="match status" value="1"/>
</dbReference>
<gene>
    <name evidence="1" type="ORF">GNF79_06940</name>
</gene>
<protein>
    <submittedName>
        <fullName evidence="1">Winged helix-turn-helix transcriptional regulator</fullName>
    </submittedName>
</protein>
<dbReference type="EMBL" id="WNVC01000018">
    <property type="protein sequence ID" value="MDZ4998840.1"/>
    <property type="molecule type" value="Genomic_DNA"/>
</dbReference>
<evidence type="ECO:0000313" key="2">
    <source>
        <dbReference type="Proteomes" id="UP001291306"/>
    </source>
</evidence>
<reference evidence="1" key="1">
    <citation type="submission" date="2019-11" db="EMBL/GenBank/DDBJ databases">
        <title>Characterization of Clostridium perfringens isolates from swine manure treated agricultural soils.</title>
        <authorList>
            <person name="Wushke S.T."/>
        </authorList>
    </citation>
    <scope>NUCLEOTIDE SEQUENCE</scope>
    <source>
        <strain evidence="1">X26</strain>
    </source>
</reference>
<organism evidence="1 2">
    <name type="scientific">Clostridium perfringens</name>
    <dbReference type="NCBI Taxonomy" id="1502"/>
    <lineage>
        <taxon>Bacteria</taxon>
        <taxon>Bacillati</taxon>
        <taxon>Bacillota</taxon>
        <taxon>Clostridia</taxon>
        <taxon>Eubacteriales</taxon>
        <taxon>Clostridiaceae</taxon>
        <taxon>Clostridium</taxon>
    </lineage>
</organism>
<name>A0AAW9IAU8_CLOPF</name>
<dbReference type="AlphaFoldDB" id="A0AAW9IAU8"/>
<dbReference type="InterPro" id="IPR036388">
    <property type="entry name" value="WH-like_DNA-bd_sf"/>
</dbReference>